<evidence type="ECO:0000256" key="24">
    <source>
        <dbReference type="ARBA" id="ARBA00046376"/>
    </source>
</evidence>
<comment type="catalytic activity">
    <reaction evidence="18">
        <text>L-histidyl-L-alpha-amino acid(out) = L-histidyl-L-alpha-amino acid(in)</text>
        <dbReference type="Rhea" id="RHEA:79379"/>
        <dbReference type="ChEBI" id="CHEBI:229964"/>
    </reaction>
</comment>
<keyword evidence="4 25" id="KW-0812">Transmembrane</keyword>
<feature type="transmembrane region" description="Helical" evidence="25">
    <location>
        <begin position="79"/>
        <end position="103"/>
    </location>
</feature>
<keyword evidence="6 25" id="KW-0472">Membrane</keyword>
<dbReference type="GO" id="GO:0022857">
    <property type="term" value="F:transmembrane transporter activity"/>
    <property type="evidence" value="ECO:0007669"/>
    <property type="project" value="InterPro"/>
</dbReference>
<dbReference type="PANTHER" id="PTHR23512:SF3">
    <property type="entry name" value="MAJOR FACILITATOR SUPERFAMILY DOMAIN-CONTAINING PROTEIN 1"/>
    <property type="match status" value="1"/>
</dbReference>
<comment type="subunit">
    <text evidence="24">Homodimer. Interacts with lysosomal protein GLMP (via lumenal domain); the interaction starts while both proteins are still in the endoplasmic reticulum and is required for stabilization of MFSD1 in lysosomes but has no direct effect on its targeting to lysosomes or transporter activity.</text>
</comment>
<comment type="catalytic activity">
    <reaction evidence="11">
        <text>L-alpha-aminoacyl-L-histidine(out) = L-alpha-aminoacyl-L-histidine(in)</text>
        <dbReference type="Rhea" id="RHEA:79375"/>
        <dbReference type="ChEBI" id="CHEBI:229967"/>
    </reaction>
</comment>
<evidence type="ECO:0000256" key="10">
    <source>
        <dbReference type="ARBA" id="ARBA00044881"/>
    </source>
</evidence>
<evidence type="ECO:0000256" key="8">
    <source>
        <dbReference type="ARBA" id="ARBA00044876"/>
    </source>
</evidence>
<comment type="catalytic activity">
    <reaction evidence="20">
        <text>L-lysyl-glycine(out) = L-lysyl-glycine(in)</text>
        <dbReference type="Rhea" id="RHEA:79407"/>
        <dbReference type="ChEBI" id="CHEBI:191202"/>
    </reaction>
</comment>
<reference evidence="27 28" key="1">
    <citation type="submission" date="2019-04" db="EMBL/GenBank/DDBJ databases">
        <title>Natronomonas sp. F20-122 a newhaloarchaeon isolated from a saline saltern of Isla Bacuta, Huelva, Spain.</title>
        <authorList>
            <person name="Duran-Viseras A."/>
            <person name="Sanchez-Porro C."/>
            <person name="Ventosa A."/>
        </authorList>
    </citation>
    <scope>NUCLEOTIDE SEQUENCE [LARGE SCALE GENOMIC DNA]</scope>
    <source>
        <strain evidence="27 28">F20-122</strain>
    </source>
</reference>
<dbReference type="InterPro" id="IPR020846">
    <property type="entry name" value="MFS_dom"/>
</dbReference>
<comment type="function">
    <text evidence="23">Lysosomal dipeptide uniporter that selectively exports lysine, arginine or histidine-containing dipeptides with a net positive charge from the lysosome lumen into the cytosol. Could play a role in a specific type of protein O-glycosylation indirectly regulating macrophages migration and tissue invasion. Also essential for liver homeostasis.</text>
</comment>
<evidence type="ECO:0000313" key="27">
    <source>
        <dbReference type="EMBL" id="TKR26284.1"/>
    </source>
</evidence>
<dbReference type="GO" id="GO:0005765">
    <property type="term" value="C:lysosomal membrane"/>
    <property type="evidence" value="ECO:0007669"/>
    <property type="project" value="UniProtKB-SubCell"/>
</dbReference>
<comment type="catalytic activity">
    <reaction evidence="14">
        <text>L-aspartyl-L-lysine(out) = L-aspartyl-L-lysine(in)</text>
        <dbReference type="Rhea" id="RHEA:79411"/>
        <dbReference type="ChEBI" id="CHEBI:229953"/>
    </reaction>
</comment>
<keyword evidence="3" id="KW-0813">Transport</keyword>
<comment type="caution">
    <text evidence="27">The sequence shown here is derived from an EMBL/GenBank/DDBJ whole genome shotgun (WGS) entry which is preliminary data.</text>
</comment>
<feature type="transmembrane region" description="Helical" evidence="25">
    <location>
        <begin position="319"/>
        <end position="340"/>
    </location>
</feature>
<comment type="catalytic activity">
    <reaction evidence="9">
        <text>L-histidyl-glycine(out) = L-histidyl-glycine(in)</text>
        <dbReference type="Rhea" id="RHEA:79395"/>
        <dbReference type="ChEBI" id="CHEBI:229957"/>
    </reaction>
</comment>
<evidence type="ECO:0000256" key="21">
    <source>
        <dbReference type="ARBA" id="ARBA00044985"/>
    </source>
</evidence>
<evidence type="ECO:0000256" key="17">
    <source>
        <dbReference type="ARBA" id="ARBA00044903"/>
    </source>
</evidence>
<dbReference type="InterPro" id="IPR005829">
    <property type="entry name" value="Sugar_transporter_CS"/>
</dbReference>
<evidence type="ECO:0000256" key="12">
    <source>
        <dbReference type="ARBA" id="ARBA00044891"/>
    </source>
</evidence>
<dbReference type="PROSITE" id="PS00216">
    <property type="entry name" value="SUGAR_TRANSPORT_1"/>
    <property type="match status" value="1"/>
</dbReference>
<dbReference type="RefSeq" id="WP_137276200.1">
    <property type="nucleotide sequence ID" value="NZ_QKNX01000002.1"/>
</dbReference>
<comment type="catalytic activity">
    <reaction evidence="16">
        <text>L-lysyl-L-lysine(out) = L-lysyl-L-lysine(in)</text>
        <dbReference type="Rhea" id="RHEA:79403"/>
        <dbReference type="ChEBI" id="CHEBI:229956"/>
    </reaction>
</comment>
<evidence type="ECO:0000256" key="16">
    <source>
        <dbReference type="ARBA" id="ARBA00044900"/>
    </source>
</evidence>
<evidence type="ECO:0000256" key="7">
    <source>
        <dbReference type="ARBA" id="ARBA00023228"/>
    </source>
</evidence>
<comment type="catalytic activity">
    <reaction evidence="12">
        <text>L-lysyl-L-alpha-amino acid(out) = L-lysyl-L-alpha-amino acid(in)</text>
        <dbReference type="Rhea" id="RHEA:79387"/>
        <dbReference type="ChEBI" id="CHEBI:229965"/>
    </reaction>
</comment>
<evidence type="ECO:0000256" key="19">
    <source>
        <dbReference type="ARBA" id="ARBA00044919"/>
    </source>
</evidence>
<name>A0A4U5JBQ4_9EURY</name>
<feature type="transmembrane region" description="Helical" evidence="25">
    <location>
        <begin position="294"/>
        <end position="313"/>
    </location>
</feature>
<accession>A0A4U5JBQ4</accession>
<comment type="subcellular location">
    <subcellularLocation>
        <location evidence="1">Lysosome membrane</location>
        <topology evidence="1">Multi-pass membrane protein</topology>
    </subcellularLocation>
</comment>
<dbReference type="PROSITE" id="PS50850">
    <property type="entry name" value="MFS"/>
    <property type="match status" value="1"/>
</dbReference>
<dbReference type="PANTHER" id="PTHR23512">
    <property type="entry name" value="MAJOR FACILITATOR SUPERFAMILY DOMAIN-CONTAINING PROTEIN 1"/>
    <property type="match status" value="1"/>
</dbReference>
<evidence type="ECO:0000256" key="2">
    <source>
        <dbReference type="ARBA" id="ARBA00008335"/>
    </source>
</evidence>
<feature type="transmembrane region" description="Helical" evidence="25">
    <location>
        <begin position="142"/>
        <end position="164"/>
    </location>
</feature>
<comment type="similarity">
    <text evidence="2">Belongs to the major facilitator superfamily.</text>
</comment>
<dbReference type="InterPro" id="IPR011701">
    <property type="entry name" value="MFS"/>
</dbReference>
<feature type="domain" description="Major facilitator superfamily (MFS) profile" evidence="26">
    <location>
        <begin position="14"/>
        <end position="423"/>
    </location>
</feature>
<feature type="transmembrane region" description="Helical" evidence="25">
    <location>
        <begin position="266"/>
        <end position="285"/>
    </location>
</feature>
<evidence type="ECO:0000256" key="15">
    <source>
        <dbReference type="ARBA" id="ARBA00044899"/>
    </source>
</evidence>
<evidence type="ECO:0000256" key="23">
    <source>
        <dbReference type="ARBA" id="ARBA00045709"/>
    </source>
</evidence>
<feature type="transmembrane region" description="Helical" evidence="25">
    <location>
        <begin position="397"/>
        <end position="420"/>
    </location>
</feature>
<evidence type="ECO:0000256" key="9">
    <source>
        <dbReference type="ARBA" id="ARBA00044878"/>
    </source>
</evidence>
<dbReference type="Gene3D" id="1.20.1250.20">
    <property type="entry name" value="MFS general substrate transporter like domains"/>
    <property type="match status" value="2"/>
</dbReference>
<evidence type="ECO:0000256" key="4">
    <source>
        <dbReference type="ARBA" id="ARBA00022692"/>
    </source>
</evidence>
<dbReference type="Proteomes" id="UP000308037">
    <property type="component" value="Unassembled WGS sequence"/>
</dbReference>
<evidence type="ECO:0000256" key="11">
    <source>
        <dbReference type="ARBA" id="ARBA00044884"/>
    </source>
</evidence>
<feature type="transmembrane region" description="Helical" evidence="25">
    <location>
        <begin position="52"/>
        <end position="72"/>
    </location>
</feature>
<evidence type="ECO:0000313" key="28">
    <source>
        <dbReference type="Proteomes" id="UP000308037"/>
    </source>
</evidence>
<comment type="catalytic activity">
    <reaction evidence="8">
        <text>L-lysyl-L-alanine(out) = L-lysyl-L-alanine(in)</text>
        <dbReference type="Rhea" id="RHEA:79399"/>
        <dbReference type="ChEBI" id="CHEBI:229954"/>
    </reaction>
</comment>
<evidence type="ECO:0000256" key="1">
    <source>
        <dbReference type="ARBA" id="ARBA00004155"/>
    </source>
</evidence>
<dbReference type="InterPro" id="IPR052187">
    <property type="entry name" value="MFSD1"/>
</dbReference>
<sequence length="431" mass="45636">MNVLRDPKKRRWLAWGSLALVFLLVNLHRLSTAVLSEQLTANFGITAAELGTLHASFFVIYAFIQIPTGVLADRYGPRYVGSIGAFVLSFGAIGFAASGGYLAAVLSRALIGFGSGVIFISTLRFCANWFRVDEFATMSGLTSGMAGVGAIFATTPLAIAVEWFGWQRTIFGLAVVGFASAVAVFSLARQSPAAAGLDPIENVPEQASVTLSETGTYIQELIGDIEQWLLSLAFFSGMGTILTVIGLWGVPYLVAVYDLDVTTASYFTLLGSIGILVGGPSVGWISDRIGRRRLPMVVGFGIFVVVLAIIPVFGSPPLAAIAVQYFLIGSCLGVTVLALPTIKERYPAEASGVATAIVNGAGFFGATILPTLMGYAVDRYRTDDVVAGSVVYTEFGYRVAFAITTGVAALAFCSTVVLYVRDRRRSDGTTA</sequence>
<evidence type="ECO:0000256" key="5">
    <source>
        <dbReference type="ARBA" id="ARBA00022989"/>
    </source>
</evidence>
<dbReference type="Pfam" id="PF07690">
    <property type="entry name" value="MFS_1"/>
    <property type="match status" value="1"/>
</dbReference>
<feature type="transmembrane region" description="Helical" evidence="25">
    <location>
        <begin position="228"/>
        <end position="254"/>
    </location>
</feature>
<organism evidence="27 28">
    <name type="scientific">Natronomonas salsuginis</name>
    <dbReference type="NCBI Taxonomy" id="2217661"/>
    <lineage>
        <taxon>Archaea</taxon>
        <taxon>Methanobacteriati</taxon>
        <taxon>Methanobacteriota</taxon>
        <taxon>Stenosarchaea group</taxon>
        <taxon>Halobacteria</taxon>
        <taxon>Halobacteriales</taxon>
        <taxon>Natronomonadaceae</taxon>
        <taxon>Natronomonas</taxon>
    </lineage>
</organism>
<comment type="catalytic activity">
    <reaction evidence="13">
        <text>L-alpha-aminoacyl-L-lysine(out) = L-alpha-aminoacyl-L-lysine(in)</text>
        <dbReference type="Rhea" id="RHEA:79383"/>
        <dbReference type="ChEBI" id="CHEBI:229966"/>
    </reaction>
</comment>
<comment type="catalytic activity">
    <reaction evidence="19">
        <text>L-alanyl-L-lysine(out) = L-alanyl-L-lysine(in)</text>
        <dbReference type="Rhea" id="RHEA:79415"/>
        <dbReference type="ChEBI" id="CHEBI:192470"/>
    </reaction>
</comment>
<dbReference type="SUPFAM" id="SSF103473">
    <property type="entry name" value="MFS general substrate transporter"/>
    <property type="match status" value="1"/>
</dbReference>
<dbReference type="AlphaFoldDB" id="A0A4U5JBQ4"/>
<feature type="transmembrane region" description="Helical" evidence="25">
    <location>
        <begin position="352"/>
        <end position="377"/>
    </location>
</feature>
<evidence type="ECO:0000256" key="3">
    <source>
        <dbReference type="ARBA" id="ARBA00022448"/>
    </source>
</evidence>
<gene>
    <name evidence="27" type="ORF">DM868_07280</name>
</gene>
<comment type="catalytic activity">
    <reaction evidence="17">
        <text>L-arginyl-glycine(out) = L-arginyl-glycine(in)</text>
        <dbReference type="Rhea" id="RHEA:79391"/>
        <dbReference type="ChEBI" id="CHEBI:229955"/>
    </reaction>
</comment>
<evidence type="ECO:0000256" key="20">
    <source>
        <dbReference type="ARBA" id="ARBA00044924"/>
    </source>
</evidence>
<feature type="transmembrane region" description="Helical" evidence="25">
    <location>
        <begin position="170"/>
        <end position="188"/>
    </location>
</feature>
<evidence type="ECO:0000256" key="22">
    <source>
        <dbReference type="ARBA" id="ARBA00045018"/>
    </source>
</evidence>
<proteinExistence type="inferred from homology"/>
<dbReference type="InterPro" id="IPR036259">
    <property type="entry name" value="MFS_trans_sf"/>
</dbReference>
<dbReference type="EMBL" id="QKNX01000002">
    <property type="protein sequence ID" value="TKR26284.1"/>
    <property type="molecule type" value="Genomic_DNA"/>
</dbReference>
<dbReference type="OrthoDB" id="29061at2157"/>
<evidence type="ECO:0000256" key="13">
    <source>
        <dbReference type="ARBA" id="ARBA00044893"/>
    </source>
</evidence>
<evidence type="ECO:0000256" key="14">
    <source>
        <dbReference type="ARBA" id="ARBA00044898"/>
    </source>
</evidence>
<keyword evidence="5 25" id="KW-1133">Transmembrane helix</keyword>
<protein>
    <recommendedName>
        <fullName evidence="21">Lysosomal dipeptide transporter MFSD1</fullName>
    </recommendedName>
    <alternativeName>
        <fullName evidence="22">Major facilitator superfamily domain-containing protein 1</fullName>
    </alternativeName>
</protein>
<evidence type="ECO:0000256" key="6">
    <source>
        <dbReference type="ARBA" id="ARBA00023136"/>
    </source>
</evidence>
<evidence type="ECO:0000256" key="18">
    <source>
        <dbReference type="ARBA" id="ARBA00044912"/>
    </source>
</evidence>
<evidence type="ECO:0000259" key="26">
    <source>
        <dbReference type="PROSITE" id="PS50850"/>
    </source>
</evidence>
<comment type="catalytic activity">
    <reaction evidence="10">
        <text>L-alpha-aminoacyl-L-arginine(out) = L-alpha-aminoacyl-L-arginine(in)</text>
        <dbReference type="Rhea" id="RHEA:79367"/>
        <dbReference type="ChEBI" id="CHEBI:229968"/>
    </reaction>
</comment>
<keyword evidence="7" id="KW-0458">Lysosome</keyword>
<comment type="catalytic activity">
    <reaction evidence="15">
        <text>L-arginyl-L-alpha-amino acid(out) = L-arginyl-L-alpha-amino acid(in)</text>
        <dbReference type="Rhea" id="RHEA:79371"/>
        <dbReference type="ChEBI" id="CHEBI:84315"/>
    </reaction>
</comment>
<feature type="transmembrane region" description="Helical" evidence="25">
    <location>
        <begin position="109"/>
        <end position="130"/>
    </location>
</feature>
<keyword evidence="28" id="KW-1185">Reference proteome</keyword>
<evidence type="ECO:0000256" key="25">
    <source>
        <dbReference type="SAM" id="Phobius"/>
    </source>
</evidence>